<dbReference type="EMBL" id="AP018930">
    <property type="protein sequence ID" value="BBG27631.1"/>
    <property type="molecule type" value="Genomic_DNA"/>
</dbReference>
<dbReference type="EMBL" id="AP018929">
    <property type="protein sequence ID" value="BBG24847.1"/>
    <property type="molecule type" value="Genomic_DNA"/>
</dbReference>
<organism evidence="2 4">
    <name type="scientific">Sulfuracidifex tepidarius</name>
    <dbReference type="NCBI Taxonomy" id="1294262"/>
    <lineage>
        <taxon>Archaea</taxon>
        <taxon>Thermoproteota</taxon>
        <taxon>Thermoprotei</taxon>
        <taxon>Sulfolobales</taxon>
        <taxon>Sulfolobaceae</taxon>
        <taxon>Sulfuracidifex</taxon>
    </lineage>
</organism>
<dbReference type="GeneID" id="41718505"/>
<accession>A0A510E543</accession>
<gene>
    <name evidence="1" type="ORF">IC006_2181</name>
    <name evidence="2" type="ORF">IC007_2185</name>
</gene>
<protein>
    <submittedName>
        <fullName evidence="2">Uncharacterized protein</fullName>
    </submittedName>
</protein>
<keyword evidence="3" id="KW-1185">Reference proteome</keyword>
<dbReference type="RefSeq" id="WP_054846253.1">
    <property type="nucleotide sequence ID" value="NZ_AP018929.1"/>
</dbReference>
<dbReference type="OrthoDB" id="380185at2157"/>
<dbReference type="Proteomes" id="UP000325030">
    <property type="component" value="Chromosome"/>
</dbReference>
<reference evidence="2 3" key="2">
    <citation type="journal article" date="2020" name="Int. J. Syst. Evol. Microbiol.">
        <title>Sulfuracidifex tepidarius gen. nov., sp. nov. and transfer of Sulfolobus metallicus Huber and Stetter 1992 to the genus Sulfuracidifex as Sulfuracidifex metallicus comb. nov.</title>
        <authorList>
            <person name="Itoh T."/>
            <person name="Miura T."/>
            <person name="Sakai H.D."/>
            <person name="Kato S."/>
            <person name="Ohkuma M."/>
            <person name="Takashina T."/>
        </authorList>
    </citation>
    <scope>NUCLEOTIDE SEQUENCE</scope>
    <source>
        <strain evidence="1 3">IC-006</strain>
        <strain evidence="2">IC-007</strain>
    </source>
</reference>
<evidence type="ECO:0000313" key="2">
    <source>
        <dbReference type="EMBL" id="BBG27631.1"/>
    </source>
</evidence>
<sequence length="84" mass="9473">MDEMTLKLLPDDVVVNFCMSSKENFVEGETEPIVVGDYLIFIELFPFAVKSKKGVIESTTLRWKELKKAMSSLLSTLPPKFNAS</sequence>
<reference evidence="4" key="1">
    <citation type="submission" date="2018-09" db="EMBL/GenBank/DDBJ databases">
        <title>Complete Genome Sequencing of Sulfolobus sp. JCM 16834.</title>
        <authorList>
            <person name="Kato S."/>
            <person name="Itoh T."/>
            <person name="Ohkuma M."/>
        </authorList>
    </citation>
    <scope>NUCLEOTIDE SEQUENCE [LARGE SCALE GENOMIC DNA]</scope>
    <source>
        <strain evidence="4">IC-007</strain>
    </source>
</reference>
<dbReference type="KEGG" id="step:IC006_2181"/>
<proteinExistence type="predicted"/>
<accession>A0A510DXB6</accession>
<dbReference type="AlphaFoldDB" id="A0A510E543"/>
<evidence type="ECO:0000313" key="1">
    <source>
        <dbReference type="EMBL" id="BBG24847.1"/>
    </source>
</evidence>
<evidence type="ECO:0000313" key="3">
    <source>
        <dbReference type="Proteomes" id="UP000322983"/>
    </source>
</evidence>
<evidence type="ECO:0000313" key="4">
    <source>
        <dbReference type="Proteomes" id="UP000325030"/>
    </source>
</evidence>
<dbReference type="Proteomes" id="UP000322983">
    <property type="component" value="Chromosome"/>
</dbReference>
<name>A0A510E543_9CREN</name>
<dbReference type="STRING" id="1294262.GCA_001316085_02166"/>